<dbReference type="PIRSF" id="PIRSF006487">
    <property type="entry name" value="GcvT"/>
    <property type="match status" value="1"/>
</dbReference>
<feature type="domain" description="Aminomethyltransferase C-terminal" evidence="13">
    <location>
        <begin position="266"/>
        <end position="320"/>
    </location>
</feature>
<dbReference type="SUPFAM" id="SSF101790">
    <property type="entry name" value="Aminomethyltransferase beta-barrel domain"/>
    <property type="match status" value="1"/>
</dbReference>
<organism evidence="14">
    <name type="scientific">Medioppia subpectinata</name>
    <dbReference type="NCBI Taxonomy" id="1979941"/>
    <lineage>
        <taxon>Eukaryota</taxon>
        <taxon>Metazoa</taxon>
        <taxon>Ecdysozoa</taxon>
        <taxon>Arthropoda</taxon>
        <taxon>Chelicerata</taxon>
        <taxon>Arachnida</taxon>
        <taxon>Acari</taxon>
        <taxon>Acariformes</taxon>
        <taxon>Sarcoptiformes</taxon>
        <taxon>Oribatida</taxon>
        <taxon>Brachypylina</taxon>
        <taxon>Oppioidea</taxon>
        <taxon>Oppiidae</taxon>
        <taxon>Medioppia</taxon>
    </lineage>
</organism>
<dbReference type="Gene3D" id="3.30.1360.120">
    <property type="entry name" value="Probable tRNA modification gtpase trme, domain 1"/>
    <property type="match status" value="1"/>
</dbReference>
<evidence type="ECO:0000256" key="11">
    <source>
        <dbReference type="RuleBase" id="RU003981"/>
    </source>
</evidence>
<evidence type="ECO:0000259" key="12">
    <source>
        <dbReference type="Pfam" id="PF01571"/>
    </source>
</evidence>
<evidence type="ECO:0000259" key="13">
    <source>
        <dbReference type="Pfam" id="PF08669"/>
    </source>
</evidence>
<feature type="domain" description="GCVT N-terminal" evidence="12">
    <location>
        <begin position="1"/>
        <end position="241"/>
    </location>
</feature>
<dbReference type="GO" id="GO:0005960">
    <property type="term" value="C:glycine cleavage complex"/>
    <property type="evidence" value="ECO:0007669"/>
    <property type="project" value="InterPro"/>
</dbReference>
<dbReference type="InterPro" id="IPR013977">
    <property type="entry name" value="GcvT_C"/>
</dbReference>
<evidence type="ECO:0000256" key="6">
    <source>
        <dbReference type="ARBA" id="ARBA00022679"/>
    </source>
</evidence>
<dbReference type="InterPro" id="IPR029043">
    <property type="entry name" value="GcvT/YgfZ_C"/>
</dbReference>
<keyword evidence="15" id="KW-1185">Reference proteome</keyword>
<evidence type="ECO:0000256" key="4">
    <source>
        <dbReference type="ARBA" id="ARBA00011690"/>
    </source>
</evidence>
<comment type="catalytic activity">
    <reaction evidence="9 11">
        <text>N(6)-[(R)-S(8)-aminomethyldihydrolipoyl]-L-lysyl-[protein] + (6S)-5,6,7,8-tetrahydrofolate = N(6)-[(R)-dihydrolipoyl]-L-lysyl-[protein] + (6R)-5,10-methylene-5,6,7,8-tetrahydrofolate + NH4(+)</text>
        <dbReference type="Rhea" id="RHEA:16945"/>
        <dbReference type="Rhea" id="RHEA-COMP:10475"/>
        <dbReference type="Rhea" id="RHEA-COMP:10492"/>
        <dbReference type="ChEBI" id="CHEBI:15636"/>
        <dbReference type="ChEBI" id="CHEBI:28938"/>
        <dbReference type="ChEBI" id="CHEBI:57453"/>
        <dbReference type="ChEBI" id="CHEBI:83100"/>
        <dbReference type="ChEBI" id="CHEBI:83143"/>
        <dbReference type="EC" id="2.1.2.10"/>
    </reaction>
</comment>
<comment type="function">
    <text evidence="1 11">The glycine cleavage system catalyzes the degradation of glycine.</text>
</comment>
<dbReference type="FunFam" id="3.30.70.1400:FF:000001">
    <property type="entry name" value="Aminomethyltransferase"/>
    <property type="match status" value="1"/>
</dbReference>
<dbReference type="GO" id="GO:0006546">
    <property type="term" value="P:glycine catabolic process"/>
    <property type="evidence" value="ECO:0007669"/>
    <property type="project" value="InterPro"/>
</dbReference>
<dbReference type="InterPro" id="IPR027266">
    <property type="entry name" value="TrmE/GcvT-like"/>
</dbReference>
<keyword evidence="7 11" id="KW-0809">Transit peptide</keyword>
<dbReference type="NCBIfam" id="TIGR00528">
    <property type="entry name" value="gcvT"/>
    <property type="match status" value="1"/>
</dbReference>
<evidence type="ECO:0000256" key="10">
    <source>
        <dbReference type="PIRSR" id="PIRSR006487-1"/>
    </source>
</evidence>
<dbReference type="GO" id="GO:0004047">
    <property type="term" value="F:aminomethyltransferase activity"/>
    <property type="evidence" value="ECO:0007669"/>
    <property type="project" value="UniProtKB-EC"/>
</dbReference>
<dbReference type="PANTHER" id="PTHR43757">
    <property type="entry name" value="AMINOMETHYLTRANSFERASE"/>
    <property type="match status" value="1"/>
</dbReference>
<dbReference type="SUPFAM" id="SSF103025">
    <property type="entry name" value="Folate-binding domain"/>
    <property type="match status" value="1"/>
</dbReference>
<dbReference type="Proteomes" id="UP000759131">
    <property type="component" value="Unassembled WGS sequence"/>
</dbReference>
<evidence type="ECO:0000313" key="15">
    <source>
        <dbReference type="Proteomes" id="UP000759131"/>
    </source>
</evidence>
<dbReference type="Gene3D" id="4.10.1250.10">
    <property type="entry name" value="Aminomethyltransferase fragment"/>
    <property type="match status" value="1"/>
</dbReference>
<dbReference type="Gene3D" id="2.40.30.110">
    <property type="entry name" value="Aminomethyltransferase beta-barrel domains"/>
    <property type="match status" value="1"/>
</dbReference>
<dbReference type="InterPro" id="IPR006223">
    <property type="entry name" value="GcvT"/>
</dbReference>
<evidence type="ECO:0000256" key="8">
    <source>
        <dbReference type="ARBA" id="ARBA00023128"/>
    </source>
</evidence>
<comment type="subcellular location">
    <subcellularLocation>
        <location evidence="2 11">Mitochondrion</location>
    </subcellularLocation>
</comment>
<dbReference type="EMBL" id="OC861558">
    <property type="protein sequence ID" value="CAD7629538.1"/>
    <property type="molecule type" value="Genomic_DNA"/>
</dbReference>
<evidence type="ECO:0000256" key="5">
    <source>
        <dbReference type="ARBA" id="ARBA00022576"/>
    </source>
</evidence>
<dbReference type="Pfam" id="PF01571">
    <property type="entry name" value="GCV_T"/>
    <property type="match status" value="1"/>
</dbReference>
<dbReference type="InterPro" id="IPR006222">
    <property type="entry name" value="GCVT_N"/>
</dbReference>
<dbReference type="EMBL" id="CAJPIZ010006983">
    <property type="protein sequence ID" value="CAG2109968.1"/>
    <property type="molecule type" value="Genomic_DNA"/>
</dbReference>
<reference evidence="14" key="1">
    <citation type="submission" date="2020-11" db="EMBL/GenBank/DDBJ databases">
        <authorList>
            <person name="Tran Van P."/>
        </authorList>
    </citation>
    <scope>NUCLEOTIDE SEQUENCE</scope>
</reference>
<dbReference type="Gene3D" id="3.30.70.1400">
    <property type="entry name" value="Aminomethyltransferase beta-barrel domains"/>
    <property type="match status" value="1"/>
</dbReference>
<feature type="binding site" evidence="10">
    <location>
        <position position="177"/>
    </location>
    <ligand>
        <name>substrate</name>
    </ligand>
</feature>
<gene>
    <name evidence="14" type="ORF">OSB1V03_LOCUS9954</name>
</gene>
<evidence type="ECO:0000256" key="1">
    <source>
        <dbReference type="ARBA" id="ARBA00003631"/>
    </source>
</evidence>
<evidence type="ECO:0000256" key="2">
    <source>
        <dbReference type="ARBA" id="ARBA00004173"/>
    </source>
</evidence>
<accession>A0A7R9KWR1</accession>
<sequence>MPVLYNDLSINDSHIHTRQSSSLFDVSHMLQMQVRGKDRIEFMESLTVADIQGLAENTGTLTLYTNENGGIIDDLIVTKTDKDFLYVVSNAGRIDEDLKHVTTHCQTFKGKGKDVSIEILARGLLALQGPQSAKCLQSLVSVELSKLNFMSSVVTSVCGVDDCRITRCGYTGEDGFEISVPTEKAVLVANTLLTSSKGVIRLAGLGARDTLRLEAGLCLYGNDINEKTGPIAASLTWTIAKRRRQTADFIGSQIILKQLKDKPKERRVGLHGLTSGPPARAHSSVLDANTKEPIGEVTSGCPSPSLKKNIAMAYLPMSHKIGSKI</sequence>
<name>A0A7R9KWR1_9ACAR</name>
<dbReference type="GO" id="GO:0008483">
    <property type="term" value="F:transaminase activity"/>
    <property type="evidence" value="ECO:0007669"/>
    <property type="project" value="UniProtKB-KW"/>
</dbReference>
<dbReference type="InterPro" id="IPR028896">
    <property type="entry name" value="GcvT/YgfZ/DmdA"/>
</dbReference>
<proteinExistence type="inferred from homology"/>
<keyword evidence="5 11" id="KW-0032">Aminotransferase</keyword>
<dbReference type="AlphaFoldDB" id="A0A7R9KWR1"/>
<comment type="similarity">
    <text evidence="3 11">Belongs to the GcvT family.</text>
</comment>
<dbReference type="PANTHER" id="PTHR43757:SF16">
    <property type="entry name" value="AMINOMETHYLTRANSFERASE, MITOCHONDRIAL"/>
    <property type="match status" value="1"/>
</dbReference>
<protein>
    <recommendedName>
        <fullName evidence="11">Aminomethyltransferase</fullName>
        <ecNumber evidence="11">2.1.2.10</ecNumber>
    </recommendedName>
    <alternativeName>
        <fullName evidence="11">Glycine cleavage system T protein</fullName>
    </alternativeName>
</protein>
<keyword evidence="8 11" id="KW-0496">Mitochondrion</keyword>
<dbReference type="FunFam" id="4.10.1250.10:FF:000002">
    <property type="entry name" value="Aminomethyltransferase"/>
    <property type="match status" value="1"/>
</dbReference>
<dbReference type="OrthoDB" id="10263536at2759"/>
<evidence type="ECO:0000256" key="7">
    <source>
        <dbReference type="ARBA" id="ARBA00022946"/>
    </source>
</evidence>
<dbReference type="EC" id="2.1.2.10" evidence="11"/>
<evidence type="ECO:0000313" key="14">
    <source>
        <dbReference type="EMBL" id="CAD7629538.1"/>
    </source>
</evidence>
<comment type="subunit">
    <text evidence="4 11">The glycine cleavage system is composed of four proteins: P, T, L and H.</text>
</comment>
<dbReference type="GO" id="GO:0005739">
    <property type="term" value="C:mitochondrion"/>
    <property type="evidence" value="ECO:0007669"/>
    <property type="project" value="UniProtKB-SubCell"/>
</dbReference>
<evidence type="ECO:0000256" key="9">
    <source>
        <dbReference type="ARBA" id="ARBA00047665"/>
    </source>
</evidence>
<dbReference type="FunFam" id="3.30.1360.120:FF:000014">
    <property type="entry name" value="Aminomethyltransferase"/>
    <property type="match status" value="1"/>
</dbReference>
<evidence type="ECO:0000256" key="3">
    <source>
        <dbReference type="ARBA" id="ARBA00008609"/>
    </source>
</evidence>
<dbReference type="Pfam" id="PF08669">
    <property type="entry name" value="GCV_T_C"/>
    <property type="match status" value="1"/>
</dbReference>
<keyword evidence="6 11" id="KW-0808">Transferase</keyword>